<evidence type="ECO:0000313" key="2">
    <source>
        <dbReference type="EMBL" id="RAK97243.1"/>
    </source>
</evidence>
<name>A0A395GT27_9EURO</name>
<dbReference type="Proteomes" id="UP000249402">
    <property type="component" value="Unassembled WGS sequence"/>
</dbReference>
<accession>A0A395GT27</accession>
<proteinExistence type="predicted"/>
<reference evidence="2 3" key="1">
    <citation type="submission" date="2018-02" db="EMBL/GenBank/DDBJ databases">
        <title>The genomes of Aspergillus section Nigri reveals drivers in fungal speciation.</title>
        <authorList>
            <consortium name="DOE Joint Genome Institute"/>
            <person name="Vesth T.C."/>
            <person name="Nybo J."/>
            <person name="Theobald S."/>
            <person name="Brandl J."/>
            <person name="Frisvad J.C."/>
            <person name="Nielsen K.F."/>
            <person name="Lyhne E.K."/>
            <person name="Kogle M.E."/>
            <person name="Kuo A."/>
            <person name="Riley R."/>
            <person name="Clum A."/>
            <person name="Nolan M."/>
            <person name="Lipzen A."/>
            <person name="Salamov A."/>
            <person name="Henrissat B."/>
            <person name="Wiebenga A."/>
            <person name="De vries R.P."/>
            <person name="Grigoriev I.V."/>
            <person name="Mortensen U.H."/>
            <person name="Andersen M.R."/>
            <person name="Baker S.E."/>
        </authorList>
    </citation>
    <scope>NUCLEOTIDE SEQUENCE [LARGE SCALE GENOMIC DNA]</scope>
    <source>
        <strain evidence="2 3">CBS 121593</strain>
    </source>
</reference>
<dbReference type="AlphaFoldDB" id="A0A395GT27"/>
<keyword evidence="3" id="KW-1185">Reference proteome</keyword>
<dbReference type="GeneID" id="37219020"/>
<feature type="chain" id="PRO_5017276174" evidence="1">
    <location>
        <begin position="22"/>
        <end position="83"/>
    </location>
</feature>
<sequence>MLAVCHGNALIACGLLGLGHCTCIFLDQASRPTLQTLEMSHCSSPKTPLLGLLVNPGRQHLTHLLNSPSITVGKPVYPLAETR</sequence>
<organism evidence="2 3">
    <name type="scientific">Aspergillus ibericus CBS 121593</name>
    <dbReference type="NCBI Taxonomy" id="1448316"/>
    <lineage>
        <taxon>Eukaryota</taxon>
        <taxon>Fungi</taxon>
        <taxon>Dikarya</taxon>
        <taxon>Ascomycota</taxon>
        <taxon>Pezizomycotina</taxon>
        <taxon>Eurotiomycetes</taxon>
        <taxon>Eurotiomycetidae</taxon>
        <taxon>Eurotiales</taxon>
        <taxon>Aspergillaceae</taxon>
        <taxon>Aspergillus</taxon>
        <taxon>Aspergillus subgen. Circumdati</taxon>
    </lineage>
</organism>
<evidence type="ECO:0000313" key="3">
    <source>
        <dbReference type="Proteomes" id="UP000249402"/>
    </source>
</evidence>
<protein>
    <submittedName>
        <fullName evidence="2">Uncharacterized protein</fullName>
    </submittedName>
</protein>
<gene>
    <name evidence="2" type="ORF">BO80DRAFT_195940</name>
</gene>
<keyword evidence="1" id="KW-0732">Signal</keyword>
<dbReference type="VEuPathDB" id="FungiDB:BO80DRAFT_195940"/>
<evidence type="ECO:0000256" key="1">
    <source>
        <dbReference type="SAM" id="SignalP"/>
    </source>
</evidence>
<dbReference type="EMBL" id="KZ824465">
    <property type="protein sequence ID" value="RAK97243.1"/>
    <property type="molecule type" value="Genomic_DNA"/>
</dbReference>
<feature type="signal peptide" evidence="1">
    <location>
        <begin position="1"/>
        <end position="21"/>
    </location>
</feature>
<dbReference type="RefSeq" id="XP_025571571.1">
    <property type="nucleotide sequence ID" value="XM_025714155.1"/>
</dbReference>